<dbReference type="RefSeq" id="WP_113694788.1">
    <property type="nucleotide sequence ID" value="NZ_CP015163.1"/>
</dbReference>
<gene>
    <name evidence="2" type="ORF">A4R43_26215</name>
</gene>
<dbReference type="InterPro" id="IPR052519">
    <property type="entry name" value="Euk-type_GlcNAc_Kinase"/>
</dbReference>
<organism evidence="2 3">
    <name type="scientific">Amycolatopsis albispora</name>
    <dbReference type="NCBI Taxonomy" id="1804986"/>
    <lineage>
        <taxon>Bacteria</taxon>
        <taxon>Bacillati</taxon>
        <taxon>Actinomycetota</taxon>
        <taxon>Actinomycetes</taxon>
        <taxon>Pseudonocardiales</taxon>
        <taxon>Pseudonocardiaceae</taxon>
        <taxon>Amycolatopsis</taxon>
    </lineage>
</organism>
<dbReference type="Pfam" id="PF01869">
    <property type="entry name" value="BcrAD_BadFG"/>
    <property type="match status" value="1"/>
</dbReference>
<dbReference type="AlphaFoldDB" id="A0A344LBY0"/>
<dbReference type="Gene3D" id="3.30.420.40">
    <property type="match status" value="2"/>
</dbReference>
<dbReference type="PANTHER" id="PTHR43190">
    <property type="entry name" value="N-ACETYL-D-GLUCOSAMINE KINASE"/>
    <property type="match status" value="1"/>
</dbReference>
<keyword evidence="2" id="KW-0418">Kinase</keyword>
<dbReference type="InterPro" id="IPR043129">
    <property type="entry name" value="ATPase_NBD"/>
</dbReference>
<accession>A0A344LBY0</accession>
<keyword evidence="2" id="KW-0808">Transferase</keyword>
<dbReference type="OrthoDB" id="8701357at2"/>
<dbReference type="InterPro" id="IPR002731">
    <property type="entry name" value="ATPase_BadF"/>
</dbReference>
<dbReference type="EMBL" id="CP015163">
    <property type="protein sequence ID" value="AXB45554.1"/>
    <property type="molecule type" value="Genomic_DNA"/>
</dbReference>
<keyword evidence="3" id="KW-1185">Reference proteome</keyword>
<dbReference type="SUPFAM" id="SSF53067">
    <property type="entry name" value="Actin-like ATPase domain"/>
    <property type="match status" value="2"/>
</dbReference>
<reference evidence="2 3" key="1">
    <citation type="submission" date="2016-04" db="EMBL/GenBank/DDBJ databases">
        <title>Complete genome sequence and analysis of deep-sea sediment isolate, Amycolatopsis sp. WP1.</title>
        <authorList>
            <person name="Wang H."/>
            <person name="Chen S."/>
            <person name="Wu Q."/>
        </authorList>
    </citation>
    <scope>NUCLEOTIDE SEQUENCE [LARGE SCALE GENOMIC DNA]</scope>
    <source>
        <strain evidence="2 3">WP1</strain>
    </source>
</reference>
<dbReference type="KEGG" id="aab:A4R43_26215"/>
<evidence type="ECO:0000313" key="3">
    <source>
        <dbReference type="Proteomes" id="UP000250434"/>
    </source>
</evidence>
<dbReference type="GO" id="GO:0016301">
    <property type="term" value="F:kinase activity"/>
    <property type="evidence" value="ECO:0007669"/>
    <property type="project" value="UniProtKB-KW"/>
</dbReference>
<dbReference type="Proteomes" id="UP000250434">
    <property type="component" value="Chromosome"/>
</dbReference>
<name>A0A344LBY0_9PSEU</name>
<protein>
    <submittedName>
        <fullName evidence="2">N-acetylglucosamine kinase</fullName>
    </submittedName>
</protein>
<evidence type="ECO:0000313" key="2">
    <source>
        <dbReference type="EMBL" id="AXB45554.1"/>
    </source>
</evidence>
<dbReference type="PANTHER" id="PTHR43190:SF3">
    <property type="entry name" value="N-ACETYL-D-GLUCOSAMINE KINASE"/>
    <property type="match status" value="1"/>
</dbReference>
<sequence>MSDPSRPRVVGVDAGGTSTRALAVDADGIVLGSGRAGGANPNAHPPERAAANIAAAIGDALRDADPASVRACVVGMAGVSKLTDPAMAKVFDDAWTGLGLGSGVRMVADAEAAFASATDAPDGTVLVAGTGAISARIRKRRLVSTTGGYGWLLGDEGSAFWIGREAVRATLTALGRGGPFDGLPLAVLREALHLSDLDALRAQTETDRLLTSRRLITTCNFESPIRLARFAPLVSTAAAEGDATARKITDHAAELLVASALEAREPDEDTPLVLVGSVLVGDSPVGAKVRETLRGLEIRSATDGVLGAAWLAAVDGFGENAPRPVLEIQ</sequence>
<proteinExistence type="predicted"/>
<feature type="domain" description="ATPase BadF/BadG/BcrA/BcrD type" evidence="1">
    <location>
        <begin position="10"/>
        <end position="312"/>
    </location>
</feature>
<evidence type="ECO:0000259" key="1">
    <source>
        <dbReference type="Pfam" id="PF01869"/>
    </source>
</evidence>